<dbReference type="InterPro" id="IPR053905">
    <property type="entry name" value="EF-G-like_DII"/>
</dbReference>
<dbReference type="Gene3D" id="3.30.230.10">
    <property type="match status" value="1"/>
</dbReference>
<dbReference type="InterPro" id="IPR031157">
    <property type="entry name" value="G_TR_CS"/>
</dbReference>
<gene>
    <name evidence="7" type="ORF">PCOR1329_LOCUS45158</name>
</gene>
<dbReference type="CDD" id="cd16262">
    <property type="entry name" value="EFG_III"/>
    <property type="match status" value="1"/>
</dbReference>
<dbReference type="Pfam" id="PF00679">
    <property type="entry name" value="EFG_C"/>
    <property type="match status" value="1"/>
</dbReference>
<protein>
    <recommendedName>
        <fullName evidence="6">Tr-type G domain-containing protein</fullName>
    </recommendedName>
</protein>
<dbReference type="SUPFAM" id="SSF52540">
    <property type="entry name" value="P-loop containing nucleoside triphosphate hydrolases"/>
    <property type="match status" value="1"/>
</dbReference>
<evidence type="ECO:0000256" key="2">
    <source>
        <dbReference type="ARBA" id="ARBA00022741"/>
    </source>
</evidence>
<dbReference type="PANTHER" id="PTHR43261:SF1">
    <property type="entry name" value="RIBOSOME-RELEASING FACTOR 2, MITOCHONDRIAL"/>
    <property type="match status" value="1"/>
</dbReference>
<dbReference type="Gene3D" id="3.40.50.300">
    <property type="entry name" value="P-loop containing nucleotide triphosphate hydrolases"/>
    <property type="match status" value="1"/>
</dbReference>
<dbReference type="InterPro" id="IPR009000">
    <property type="entry name" value="Transl_B-barrel_sf"/>
</dbReference>
<dbReference type="InterPro" id="IPR035649">
    <property type="entry name" value="EFG_V"/>
</dbReference>
<dbReference type="PROSITE" id="PS00301">
    <property type="entry name" value="G_TR_1"/>
    <property type="match status" value="1"/>
</dbReference>
<evidence type="ECO:0000313" key="8">
    <source>
        <dbReference type="Proteomes" id="UP001189429"/>
    </source>
</evidence>
<evidence type="ECO:0000256" key="1">
    <source>
        <dbReference type="ARBA" id="ARBA00005870"/>
    </source>
</evidence>
<evidence type="ECO:0000256" key="3">
    <source>
        <dbReference type="ARBA" id="ARBA00022768"/>
    </source>
</evidence>
<dbReference type="NCBIfam" id="TIGR00231">
    <property type="entry name" value="small_GTP"/>
    <property type="match status" value="1"/>
</dbReference>
<organism evidence="7 8">
    <name type="scientific">Prorocentrum cordatum</name>
    <dbReference type="NCBI Taxonomy" id="2364126"/>
    <lineage>
        <taxon>Eukaryota</taxon>
        <taxon>Sar</taxon>
        <taxon>Alveolata</taxon>
        <taxon>Dinophyceae</taxon>
        <taxon>Prorocentrales</taxon>
        <taxon>Prorocentraceae</taxon>
        <taxon>Prorocentrum</taxon>
    </lineage>
</organism>
<dbReference type="PRINTS" id="PR00315">
    <property type="entry name" value="ELONGATNFCT"/>
</dbReference>
<comment type="similarity">
    <text evidence="1">Belongs to the TRAFAC class translation factor GTPase superfamily. Classic translation factor GTPase family. EF-G/EF-2 subfamily.</text>
</comment>
<dbReference type="Pfam" id="PF00009">
    <property type="entry name" value="GTP_EFTU"/>
    <property type="match status" value="1"/>
</dbReference>
<accession>A0ABN9U4N3</accession>
<dbReference type="NCBIfam" id="TIGR00484">
    <property type="entry name" value="EF-G"/>
    <property type="match status" value="1"/>
</dbReference>
<evidence type="ECO:0000259" key="6">
    <source>
        <dbReference type="PROSITE" id="PS51722"/>
    </source>
</evidence>
<reference evidence="7" key="1">
    <citation type="submission" date="2023-10" db="EMBL/GenBank/DDBJ databases">
        <authorList>
            <person name="Chen Y."/>
            <person name="Shah S."/>
            <person name="Dougan E. K."/>
            <person name="Thang M."/>
            <person name="Chan C."/>
        </authorList>
    </citation>
    <scope>NUCLEOTIDE SEQUENCE [LARGE SCALE GENOMIC DNA]</scope>
</reference>
<sequence length="707" mass="75548">MGRHATAVEQLMQAGGAESIPVERCRNIGIVAHVDAGKTTLTERILFCTGRESFCGNVREGSTVMDWMEQERDRGITITSAATTFLWNAHRINLVDTPGHVDFTMEVERSLRVLDGAVVVLDGVAGVEPQTETVWRQADKHRVPRLCFVNKMDREHADFDRSVRALEDRLGARALPVQLPIVGPAGFGGVVDLVGMRAVRWVGHGTSSAASVSDRVPDELRGRAAELRAALVEATADRDAGALEAFVEGREVGPELLRSCLRDGALSGAFVPVLCGSAQRHEGVQLLLDAVVDFLPSPLDRPPVTGRNPKRPEETVLRRAGPDEPTACLAFKTALLPGGGVLTFLRVYSGRLRAGTVLGNPRNRKKEQVENVFLVHADMHEEIGQARAGDVVAVAGLQHTANGDTLCDMRSPIVLGGLDLPEPVITAACEPETQADAERMPRCLEHLAREDPSFQWRFDEEANQTIIRGMGVLHLEVMVSRLRAEFALRVAMSPPRVAYRVTLSKPGAAAVPVGGLASRAARLRFSLAPCPGGGVQLLNAAPREALTPELGDAALAGARAAMRAGAALGFPASDVLVRLEGAEGCAGLPDGDGMARAEAAFEAAGHAAWCAGAAACGPVRLEPIMALEVVVPEGHVGRVSADIASRQGQVRDFDFQGSSGPLHVVHAEVPLEKMLGYVSELRHITQGRATFTMELARYQPINQLTQG</sequence>
<dbReference type="SUPFAM" id="SSF54211">
    <property type="entry name" value="Ribosomal protein S5 domain 2-like"/>
    <property type="match status" value="1"/>
</dbReference>
<keyword evidence="3" id="KW-0251">Elongation factor</keyword>
<dbReference type="InterPro" id="IPR004540">
    <property type="entry name" value="Transl_elong_EFG/EF2"/>
</dbReference>
<dbReference type="InterPro" id="IPR000640">
    <property type="entry name" value="EFG_V-like"/>
</dbReference>
<dbReference type="InterPro" id="IPR005517">
    <property type="entry name" value="Transl_elong_EFG/EF2_IV"/>
</dbReference>
<keyword evidence="4" id="KW-0648">Protein biosynthesis</keyword>
<dbReference type="EMBL" id="CAUYUJ010015427">
    <property type="protein sequence ID" value="CAK0853807.1"/>
    <property type="molecule type" value="Genomic_DNA"/>
</dbReference>
<dbReference type="InterPro" id="IPR000795">
    <property type="entry name" value="T_Tr_GTP-bd_dom"/>
</dbReference>
<dbReference type="SUPFAM" id="SSF54980">
    <property type="entry name" value="EF-G C-terminal domain-like"/>
    <property type="match status" value="2"/>
</dbReference>
<dbReference type="Pfam" id="PF14492">
    <property type="entry name" value="EFG_III"/>
    <property type="match status" value="1"/>
</dbReference>
<dbReference type="Gene3D" id="3.30.70.240">
    <property type="match status" value="1"/>
</dbReference>
<keyword evidence="2" id="KW-0547">Nucleotide-binding</keyword>
<dbReference type="Gene3D" id="2.40.30.10">
    <property type="entry name" value="Translation factors"/>
    <property type="match status" value="1"/>
</dbReference>
<comment type="caution">
    <text evidence="7">The sequence shown here is derived from an EMBL/GenBank/DDBJ whole genome shotgun (WGS) entry which is preliminary data.</text>
</comment>
<name>A0ABN9U4N3_9DINO</name>
<dbReference type="InterPro" id="IPR041095">
    <property type="entry name" value="EFG_II"/>
</dbReference>
<dbReference type="InterPro" id="IPR035647">
    <property type="entry name" value="EFG_III/V"/>
</dbReference>
<dbReference type="InterPro" id="IPR020568">
    <property type="entry name" value="Ribosomal_Su5_D2-typ_SF"/>
</dbReference>
<dbReference type="Gene3D" id="3.30.70.870">
    <property type="entry name" value="Elongation Factor G (Translational Gtpase), domain 3"/>
    <property type="match status" value="1"/>
</dbReference>
<dbReference type="Proteomes" id="UP001189429">
    <property type="component" value="Unassembled WGS sequence"/>
</dbReference>
<dbReference type="InterPro" id="IPR009022">
    <property type="entry name" value="EFG_III"/>
</dbReference>
<dbReference type="Pfam" id="PF22042">
    <property type="entry name" value="EF-G_D2"/>
    <property type="match status" value="1"/>
</dbReference>
<dbReference type="SUPFAM" id="SSF50447">
    <property type="entry name" value="Translation proteins"/>
    <property type="match status" value="1"/>
</dbReference>
<dbReference type="InterPro" id="IPR027417">
    <property type="entry name" value="P-loop_NTPase"/>
</dbReference>
<dbReference type="CDD" id="cd01886">
    <property type="entry name" value="EF-G"/>
    <property type="match status" value="1"/>
</dbReference>
<dbReference type="PROSITE" id="PS51722">
    <property type="entry name" value="G_TR_2"/>
    <property type="match status" value="1"/>
</dbReference>
<dbReference type="SMART" id="SM00838">
    <property type="entry name" value="EFG_C"/>
    <property type="match status" value="1"/>
</dbReference>
<proteinExistence type="inferred from homology"/>
<dbReference type="CDD" id="cd03713">
    <property type="entry name" value="EFG_mtEFG_C"/>
    <property type="match status" value="1"/>
</dbReference>
<keyword evidence="5" id="KW-0342">GTP-binding</keyword>
<evidence type="ECO:0000256" key="5">
    <source>
        <dbReference type="ARBA" id="ARBA00023134"/>
    </source>
</evidence>
<dbReference type="PANTHER" id="PTHR43261">
    <property type="entry name" value="TRANSLATION ELONGATION FACTOR G-RELATED"/>
    <property type="match status" value="1"/>
</dbReference>
<evidence type="ECO:0000313" key="7">
    <source>
        <dbReference type="EMBL" id="CAK0853807.1"/>
    </source>
</evidence>
<feature type="domain" description="Tr-type G" evidence="6">
    <location>
        <begin position="23"/>
        <end position="299"/>
    </location>
</feature>
<dbReference type="InterPro" id="IPR014721">
    <property type="entry name" value="Ribsml_uS5_D2-typ_fold_subgr"/>
</dbReference>
<dbReference type="InterPro" id="IPR005225">
    <property type="entry name" value="Small_GTP-bd"/>
</dbReference>
<evidence type="ECO:0000256" key="4">
    <source>
        <dbReference type="ARBA" id="ARBA00022917"/>
    </source>
</evidence>
<dbReference type="SMART" id="SM00889">
    <property type="entry name" value="EFG_IV"/>
    <property type="match status" value="1"/>
</dbReference>
<keyword evidence="8" id="KW-1185">Reference proteome</keyword>